<protein>
    <submittedName>
        <fullName evidence="1">Uncharacterized protein</fullName>
    </submittedName>
</protein>
<name>A0ACC3JNY5_EUCGR</name>
<proteinExistence type="predicted"/>
<gene>
    <name evidence="1" type="ORF">EUGRSUZ_J02690</name>
</gene>
<dbReference type="Proteomes" id="UP000030711">
    <property type="component" value="Chromosome 8"/>
</dbReference>
<accession>A0ACC3JNY5</accession>
<organism evidence="1 2">
    <name type="scientific">Eucalyptus grandis</name>
    <name type="common">Flooded gum</name>
    <dbReference type="NCBI Taxonomy" id="71139"/>
    <lineage>
        <taxon>Eukaryota</taxon>
        <taxon>Viridiplantae</taxon>
        <taxon>Streptophyta</taxon>
        <taxon>Embryophyta</taxon>
        <taxon>Tracheophyta</taxon>
        <taxon>Spermatophyta</taxon>
        <taxon>Magnoliopsida</taxon>
        <taxon>eudicotyledons</taxon>
        <taxon>Gunneridae</taxon>
        <taxon>Pentapetalae</taxon>
        <taxon>rosids</taxon>
        <taxon>malvids</taxon>
        <taxon>Myrtales</taxon>
        <taxon>Myrtaceae</taxon>
        <taxon>Myrtoideae</taxon>
        <taxon>Eucalypteae</taxon>
        <taxon>Eucalyptus</taxon>
    </lineage>
</organism>
<reference evidence="1 2" key="1">
    <citation type="journal article" date="2014" name="Nature">
        <title>The genome of Eucalyptus grandis.</title>
        <authorList>
            <person name="Myburg A.A."/>
            <person name="Grattapaglia D."/>
            <person name="Tuskan G.A."/>
            <person name="Hellsten U."/>
            <person name="Hayes R.D."/>
            <person name="Grimwood J."/>
            <person name="Jenkins J."/>
            <person name="Lindquist E."/>
            <person name="Tice H."/>
            <person name="Bauer D."/>
            <person name="Goodstein D.M."/>
            <person name="Dubchak I."/>
            <person name="Poliakov A."/>
            <person name="Mizrachi E."/>
            <person name="Kullan A.R."/>
            <person name="Hussey S.G."/>
            <person name="Pinard D."/>
            <person name="van der Merwe K."/>
            <person name="Singh P."/>
            <person name="van Jaarsveld I."/>
            <person name="Silva-Junior O.B."/>
            <person name="Togawa R.C."/>
            <person name="Pappas M.R."/>
            <person name="Faria D.A."/>
            <person name="Sansaloni C.P."/>
            <person name="Petroli C.D."/>
            <person name="Yang X."/>
            <person name="Ranjan P."/>
            <person name="Tschaplinski T.J."/>
            <person name="Ye C.Y."/>
            <person name="Li T."/>
            <person name="Sterck L."/>
            <person name="Vanneste K."/>
            <person name="Murat F."/>
            <person name="Soler M."/>
            <person name="Clemente H.S."/>
            <person name="Saidi N."/>
            <person name="Cassan-Wang H."/>
            <person name="Dunand C."/>
            <person name="Hefer C.A."/>
            <person name="Bornberg-Bauer E."/>
            <person name="Kersting A.R."/>
            <person name="Vining K."/>
            <person name="Amarasinghe V."/>
            <person name="Ranik M."/>
            <person name="Naithani S."/>
            <person name="Elser J."/>
            <person name="Boyd A.E."/>
            <person name="Liston A."/>
            <person name="Spatafora J.W."/>
            <person name="Dharmwardhana P."/>
            <person name="Raja R."/>
            <person name="Sullivan C."/>
            <person name="Romanel E."/>
            <person name="Alves-Ferreira M."/>
            <person name="Kulheim C."/>
            <person name="Foley W."/>
            <person name="Carocha V."/>
            <person name="Paiva J."/>
            <person name="Kudrna D."/>
            <person name="Brommonschenkel S.H."/>
            <person name="Pasquali G."/>
            <person name="Byrne M."/>
            <person name="Rigault P."/>
            <person name="Tibbits J."/>
            <person name="Spokevicius A."/>
            <person name="Jones R.C."/>
            <person name="Steane D.A."/>
            <person name="Vaillancourt R.E."/>
            <person name="Potts B.M."/>
            <person name="Joubert F."/>
            <person name="Barry K."/>
            <person name="Pappas G.J."/>
            <person name="Strauss S.H."/>
            <person name="Jaiswal P."/>
            <person name="Grima-Pettenati J."/>
            <person name="Salse J."/>
            <person name="Van de Peer Y."/>
            <person name="Rokhsar D.S."/>
            <person name="Schmutz J."/>
        </authorList>
    </citation>
    <scope>NUCLEOTIDE SEQUENCE [LARGE SCALE GENOMIC DNA]</scope>
    <source>
        <strain evidence="2">cv. BRASUZ1</strain>
        <tissue evidence="1">Leaf extractions</tissue>
    </source>
</reference>
<comment type="caution">
    <text evidence="1">The sequence shown here is derived from an EMBL/GenBank/DDBJ whole genome shotgun (WGS) entry which is preliminary data.</text>
</comment>
<evidence type="ECO:0000313" key="1">
    <source>
        <dbReference type="EMBL" id="KAK3415632.1"/>
    </source>
</evidence>
<keyword evidence="2" id="KW-1185">Reference proteome</keyword>
<evidence type="ECO:0000313" key="2">
    <source>
        <dbReference type="Proteomes" id="UP000030711"/>
    </source>
</evidence>
<dbReference type="EMBL" id="CM064442">
    <property type="protein sequence ID" value="KAK3415632.1"/>
    <property type="molecule type" value="Genomic_DNA"/>
</dbReference>
<sequence length="86" mass="10049">MALFDKRCADVVIEQAKWDTSSVRERLRSRIDAHVGSVRDTKVSELTKAHKVWTLWRGGFESARRWSCARFDLLFGCMVRTDLLLY</sequence>